<protein>
    <submittedName>
        <fullName evidence="3">Amyloid fiber anchoring/assembly protein TapA</fullName>
    </submittedName>
</protein>
<keyword evidence="2" id="KW-1133">Transmembrane helix</keyword>
<evidence type="ECO:0000256" key="2">
    <source>
        <dbReference type="SAM" id="Phobius"/>
    </source>
</evidence>
<feature type="region of interest" description="Disordered" evidence="1">
    <location>
        <begin position="187"/>
        <end position="275"/>
    </location>
</feature>
<feature type="compositionally biased region" description="Basic and acidic residues" evidence="1">
    <location>
        <begin position="235"/>
        <end position="248"/>
    </location>
</feature>
<feature type="compositionally biased region" description="Acidic residues" evidence="1">
    <location>
        <begin position="266"/>
        <end position="275"/>
    </location>
</feature>
<accession>A0A1L3MQ06</accession>
<feature type="compositionally biased region" description="Basic and acidic residues" evidence="1">
    <location>
        <begin position="256"/>
        <end position="265"/>
    </location>
</feature>
<keyword evidence="2" id="KW-0812">Transmembrane</keyword>
<dbReference type="EMBL" id="CP016020">
    <property type="protein sequence ID" value="APH04413.1"/>
    <property type="molecule type" value="Genomic_DNA"/>
</dbReference>
<dbReference type="OrthoDB" id="2560527at2"/>
<keyword evidence="2" id="KW-0472">Membrane</keyword>
<evidence type="ECO:0000313" key="3">
    <source>
        <dbReference type="EMBL" id="APH04413.1"/>
    </source>
</evidence>
<dbReference type="NCBIfam" id="TIGR04087">
    <property type="entry name" value="YqxM_for_SipW"/>
    <property type="match status" value="1"/>
</dbReference>
<dbReference type="KEGG" id="bwh:A9C19_06435"/>
<gene>
    <name evidence="3" type="ORF">A9C19_06435</name>
</gene>
<dbReference type="Proteomes" id="UP000181936">
    <property type="component" value="Chromosome"/>
</dbReference>
<dbReference type="InterPro" id="IPR023833">
    <property type="entry name" value="Signal_pept_SipW-depend-type"/>
</dbReference>
<reference evidence="3 4" key="1">
    <citation type="journal article" date="2016" name="Sci. Rep.">
        <title>Complete genome sequence and transcriptomic analysis of a novel marine strain Bacillus weihaiensis reveals the mechanism of brown algae degradation.</title>
        <authorList>
            <person name="Zhu Y."/>
            <person name="Chen P."/>
            <person name="Bao Y."/>
            <person name="Men Y."/>
            <person name="Zeng Y."/>
            <person name="Yang J."/>
            <person name="Sun J."/>
            <person name="Sun Y."/>
        </authorList>
    </citation>
    <scope>NUCLEOTIDE SEQUENCE [LARGE SCALE GENOMIC DNA]</scope>
    <source>
        <strain evidence="3 4">Alg07</strain>
    </source>
</reference>
<feature type="compositionally biased region" description="Low complexity" evidence="1">
    <location>
        <begin position="197"/>
        <end position="209"/>
    </location>
</feature>
<dbReference type="NCBIfam" id="TIGR04088">
    <property type="entry name" value="cognate_SipW"/>
    <property type="match status" value="1"/>
</dbReference>
<name>A0A1L3MQ06_9BACI</name>
<dbReference type="GO" id="GO:0097311">
    <property type="term" value="C:bacterial biofilm matrix"/>
    <property type="evidence" value="ECO:0007669"/>
    <property type="project" value="InterPro"/>
</dbReference>
<feature type="transmembrane region" description="Helical" evidence="2">
    <location>
        <begin position="21"/>
        <end position="39"/>
    </location>
</feature>
<dbReference type="STRING" id="1547283.A9C19_06435"/>
<evidence type="ECO:0000256" key="1">
    <source>
        <dbReference type="SAM" id="MobiDB-lite"/>
    </source>
</evidence>
<evidence type="ECO:0000313" key="4">
    <source>
        <dbReference type="Proteomes" id="UP000181936"/>
    </source>
</evidence>
<dbReference type="AlphaFoldDB" id="A0A1L3MQ06"/>
<dbReference type="InterPro" id="IPR023848">
    <property type="entry name" value="TasA"/>
</dbReference>
<dbReference type="RefSeq" id="WP_072579200.1">
    <property type="nucleotide sequence ID" value="NZ_CP016020.1"/>
</dbReference>
<proteinExistence type="predicted"/>
<sequence>MDNIRYLRIKKYKRQSKTYKVVAQLVAIWYIIIFTSSYLTSYTTAYFNDNDHVSSSIKAGTWDTDSEDQSENDKSSLTFTNDKDIVLQSCTPVEISAEIKNTGNQDMKGTTEFDVYYHLDGNPKKGEKIDSGIIEPLKQNQSTYLNYLAEEVGHYKFKAYQRPNHANKPDERQDLWSGTIILSCENQENEHNKNTDKGNNSKNKTNGKTETIEENETPDLEEKNTQDEIPLIEEQPLHKEEESQDDRNVSNGIVEPHVDPLKQEETEIIVETEQE</sequence>
<keyword evidence="4" id="KW-1185">Reference proteome</keyword>
<organism evidence="3 4">
    <name type="scientific">Bacillus weihaiensis</name>
    <dbReference type="NCBI Taxonomy" id="1547283"/>
    <lineage>
        <taxon>Bacteria</taxon>
        <taxon>Bacillati</taxon>
        <taxon>Bacillota</taxon>
        <taxon>Bacilli</taxon>
        <taxon>Bacillales</taxon>
        <taxon>Bacillaceae</taxon>
        <taxon>Bacillus</taxon>
    </lineage>
</organism>